<feature type="coiled-coil region" evidence="1">
    <location>
        <begin position="165"/>
        <end position="217"/>
    </location>
</feature>
<feature type="coiled-coil region" evidence="1">
    <location>
        <begin position="37"/>
        <end position="137"/>
    </location>
</feature>
<dbReference type="EMBL" id="JAACNH010000006">
    <property type="protein sequence ID" value="KAG8438942.1"/>
    <property type="molecule type" value="Genomic_DNA"/>
</dbReference>
<sequence length="311" mass="36710">MSLRKNSYGWCRQDMPELIEKYPVPSVERRLPHAIQLHDKKQEKEQCKKQLQAATEAMERIRLRWKELKAKEPDMEELEFRVKKANVEIQQSMKKASKEQALAVQRREKLRALQEELNLLEKKKAEVKQEHDKKHEKFNAFLKEQKATSRDFKGVEDFMNYVYSIKEATTSLQEKEENQKKLKRQLAQSLEQKESSLLNLRTICIDLENRLEHLKNQYLHQELHLTLAEDSSVKKTVRLDRLKRAILDIFQTIAIHGIDTKNSTEEDPVKQLQLIEQNVINLSGVWEKVQNKVWTRGNRGCRTVTSSRPTT</sequence>
<dbReference type="Proteomes" id="UP000812440">
    <property type="component" value="Chromosome 3"/>
</dbReference>
<evidence type="ECO:0000256" key="1">
    <source>
        <dbReference type="SAM" id="Coils"/>
    </source>
</evidence>
<evidence type="ECO:0000313" key="2">
    <source>
        <dbReference type="EMBL" id="KAG8438942.1"/>
    </source>
</evidence>
<keyword evidence="1" id="KW-0175">Coiled coil</keyword>
<protein>
    <submittedName>
        <fullName evidence="2">Uncharacterized protein</fullName>
    </submittedName>
</protein>
<reference evidence="2" key="1">
    <citation type="thesis" date="2020" institute="ProQuest LLC" country="789 East Eisenhower Parkway, Ann Arbor, MI, USA">
        <title>Comparative Genomics and Chromosome Evolution.</title>
        <authorList>
            <person name="Mudd A.B."/>
        </authorList>
    </citation>
    <scope>NUCLEOTIDE SEQUENCE</scope>
    <source>
        <strain evidence="2">Female2</strain>
        <tissue evidence="2">Blood</tissue>
    </source>
</reference>
<evidence type="ECO:0000313" key="3">
    <source>
        <dbReference type="Proteomes" id="UP000812440"/>
    </source>
</evidence>
<accession>A0A8T2J3S4</accession>
<keyword evidence="3" id="KW-1185">Reference proteome</keyword>
<dbReference type="PANTHER" id="PTHR21683">
    <property type="entry name" value="COILED-COIL DOMAIN-CONTAINING PROTEIN 42 LIKE-2-LIKE-RELATED"/>
    <property type="match status" value="1"/>
</dbReference>
<name>A0A8T2J3S4_9PIPI</name>
<organism evidence="2 3">
    <name type="scientific">Hymenochirus boettgeri</name>
    <name type="common">Congo dwarf clawed frog</name>
    <dbReference type="NCBI Taxonomy" id="247094"/>
    <lineage>
        <taxon>Eukaryota</taxon>
        <taxon>Metazoa</taxon>
        <taxon>Chordata</taxon>
        <taxon>Craniata</taxon>
        <taxon>Vertebrata</taxon>
        <taxon>Euteleostomi</taxon>
        <taxon>Amphibia</taxon>
        <taxon>Batrachia</taxon>
        <taxon>Anura</taxon>
        <taxon>Pipoidea</taxon>
        <taxon>Pipidae</taxon>
        <taxon>Pipinae</taxon>
        <taxon>Hymenochirus</taxon>
    </lineage>
</organism>
<dbReference type="PANTHER" id="PTHR21683:SF14">
    <property type="entry name" value="COILED-COIL DOMAIN-CONTAINING PROTEIN 42-LIKE 1"/>
    <property type="match status" value="1"/>
</dbReference>
<comment type="caution">
    <text evidence="2">The sequence shown here is derived from an EMBL/GenBank/DDBJ whole genome shotgun (WGS) entry which is preliminary data.</text>
</comment>
<gene>
    <name evidence="2" type="ORF">GDO86_005213</name>
</gene>
<dbReference type="InterPro" id="IPR051147">
    <property type="entry name" value="CFAP_domain-containing"/>
</dbReference>
<dbReference type="AlphaFoldDB" id="A0A8T2J3S4"/>
<proteinExistence type="predicted"/>